<keyword evidence="2" id="KW-0677">Repeat</keyword>
<evidence type="ECO:0000256" key="4">
    <source>
        <dbReference type="ARBA" id="ARBA00022833"/>
    </source>
</evidence>
<dbReference type="PANTHER" id="PTHR24379">
    <property type="entry name" value="KRAB AND ZINC FINGER DOMAIN-CONTAINING"/>
    <property type="match status" value="1"/>
</dbReference>
<feature type="compositionally biased region" description="Basic residues" evidence="7">
    <location>
        <begin position="308"/>
        <end position="320"/>
    </location>
</feature>
<evidence type="ECO:0000259" key="9">
    <source>
        <dbReference type="PROSITE" id="PS51915"/>
    </source>
</evidence>
<keyword evidence="11" id="KW-1185">Reference proteome</keyword>
<feature type="domain" description="C2H2-type" evidence="8">
    <location>
        <begin position="334"/>
        <end position="362"/>
    </location>
</feature>
<dbReference type="FunFam" id="3.30.160.60:FF:000100">
    <property type="entry name" value="Zinc finger 45-like"/>
    <property type="match status" value="2"/>
</dbReference>
<dbReference type="PROSITE" id="PS51915">
    <property type="entry name" value="ZAD"/>
    <property type="match status" value="1"/>
</dbReference>
<feature type="domain" description="C2H2-type" evidence="8">
    <location>
        <begin position="445"/>
        <end position="468"/>
    </location>
</feature>
<dbReference type="GO" id="GO:0005634">
    <property type="term" value="C:nucleus"/>
    <property type="evidence" value="ECO:0007669"/>
    <property type="project" value="InterPro"/>
</dbReference>
<dbReference type="InterPro" id="IPR036236">
    <property type="entry name" value="Znf_C2H2_sf"/>
</dbReference>
<evidence type="ECO:0000313" key="10">
    <source>
        <dbReference type="EMBL" id="CAH1113335.1"/>
    </source>
</evidence>
<feature type="domain" description="C2H2-type" evidence="8">
    <location>
        <begin position="389"/>
        <end position="416"/>
    </location>
</feature>
<dbReference type="SMART" id="SM00355">
    <property type="entry name" value="ZnF_C2H2"/>
    <property type="match status" value="5"/>
</dbReference>
<feature type="binding site" evidence="6">
    <location>
        <position position="14"/>
    </location>
    <ligand>
        <name>Zn(2+)</name>
        <dbReference type="ChEBI" id="CHEBI:29105"/>
    </ligand>
</feature>
<sequence length="468" mass="53753">MDNNSNMLQLCRLCLVKDDVNIPIFEEQGDIRQIFLKISSCLPVKVSRDDQLPKKICDGCSYKLDMLYEFWNTSANAEKQLLTWLGEAGMTSQMADGTISAVAQQIKPADTFVKQETIDPPDIHSDDDDKDYVYKEKQQEEKSKNNVDEPPPKRARRTAAVKAAIAMDQDSDDDDSGEPMTKIEDDSDDSDNDDDHEPAFVDVPSTSADDQPGPSGVGKDGVEAPCWRQATYLPSLFENIRNLDIFLHKVFYCSKCMDFFTIDHKCSRSNITCAFCKKSLENVDIVKHKCFRPLIKPEVDSESDSGKTRTKRKYKGRKPREKTTGPSKRKNRHYKCKDCEIKFDSRNSYRKHRYQEHNEEKYKICTLCGKSIVSLSQHLKGVHGNPDSFKCSECDKTFSCKKHLQRHKLVHSDSYNHVCTTCGKGFKTSFSMRVHMRSHDDVKPFECPVCMKTFTTKQWRDNHMKTHR</sequence>
<feature type="region of interest" description="Disordered" evidence="7">
    <location>
        <begin position="135"/>
        <end position="222"/>
    </location>
</feature>
<dbReference type="SUPFAM" id="SSF57667">
    <property type="entry name" value="beta-beta-alpha zinc fingers"/>
    <property type="match status" value="3"/>
</dbReference>
<reference evidence="10" key="1">
    <citation type="submission" date="2022-01" db="EMBL/GenBank/DDBJ databases">
        <authorList>
            <person name="King R."/>
        </authorList>
    </citation>
    <scope>NUCLEOTIDE SEQUENCE</scope>
</reference>
<evidence type="ECO:0000256" key="7">
    <source>
        <dbReference type="SAM" id="MobiDB-lite"/>
    </source>
</evidence>
<feature type="region of interest" description="Disordered" evidence="7">
    <location>
        <begin position="299"/>
        <end position="331"/>
    </location>
</feature>
<feature type="domain" description="C2H2-type" evidence="8">
    <location>
        <begin position="417"/>
        <end position="444"/>
    </location>
</feature>
<dbReference type="Pfam" id="PF00096">
    <property type="entry name" value="zf-C2H2"/>
    <property type="match status" value="2"/>
</dbReference>
<evidence type="ECO:0000256" key="3">
    <source>
        <dbReference type="ARBA" id="ARBA00022771"/>
    </source>
</evidence>
<name>A0A9P0DAG8_9CUCU</name>
<dbReference type="Proteomes" id="UP001153636">
    <property type="component" value="Chromosome 7"/>
</dbReference>
<feature type="compositionally biased region" description="Basic and acidic residues" evidence="7">
    <location>
        <begin position="135"/>
        <end position="152"/>
    </location>
</feature>
<dbReference type="PROSITE" id="PS50157">
    <property type="entry name" value="ZINC_FINGER_C2H2_2"/>
    <property type="match status" value="4"/>
</dbReference>
<evidence type="ECO:0000256" key="6">
    <source>
        <dbReference type="PROSITE-ProRule" id="PRU01263"/>
    </source>
</evidence>
<dbReference type="FunFam" id="3.30.160.60:FF:000446">
    <property type="entry name" value="Zinc finger protein"/>
    <property type="match status" value="1"/>
</dbReference>
<dbReference type="InterPro" id="IPR013087">
    <property type="entry name" value="Znf_C2H2_type"/>
</dbReference>
<dbReference type="PROSITE" id="PS00028">
    <property type="entry name" value="ZINC_FINGER_C2H2_1"/>
    <property type="match status" value="4"/>
</dbReference>
<proteinExistence type="predicted"/>
<evidence type="ECO:0000313" key="11">
    <source>
        <dbReference type="Proteomes" id="UP001153636"/>
    </source>
</evidence>
<dbReference type="GO" id="GO:0008270">
    <property type="term" value="F:zinc ion binding"/>
    <property type="evidence" value="ECO:0007669"/>
    <property type="project" value="UniProtKB-UniRule"/>
</dbReference>
<keyword evidence="1 6" id="KW-0479">Metal-binding</keyword>
<protein>
    <submittedName>
        <fullName evidence="10">Uncharacterized protein</fullName>
    </submittedName>
</protein>
<dbReference type="InterPro" id="IPR012934">
    <property type="entry name" value="Znf_AD"/>
</dbReference>
<keyword evidence="3 5" id="KW-0863">Zinc-finger</keyword>
<dbReference type="EMBL" id="OV651819">
    <property type="protein sequence ID" value="CAH1113335.1"/>
    <property type="molecule type" value="Genomic_DNA"/>
</dbReference>
<gene>
    <name evidence="10" type="ORF">PSYICH_LOCUS13108</name>
</gene>
<evidence type="ECO:0000256" key="5">
    <source>
        <dbReference type="PROSITE-ProRule" id="PRU00042"/>
    </source>
</evidence>
<dbReference type="Gene3D" id="3.30.160.60">
    <property type="entry name" value="Classic Zinc Finger"/>
    <property type="match status" value="4"/>
</dbReference>
<evidence type="ECO:0000256" key="2">
    <source>
        <dbReference type="ARBA" id="ARBA00022737"/>
    </source>
</evidence>
<dbReference type="SMART" id="SM00868">
    <property type="entry name" value="zf-AD"/>
    <property type="match status" value="1"/>
</dbReference>
<feature type="compositionally biased region" description="Acidic residues" evidence="7">
    <location>
        <begin position="185"/>
        <end position="196"/>
    </location>
</feature>
<dbReference type="SUPFAM" id="SSF57716">
    <property type="entry name" value="Glucocorticoid receptor-like (DNA-binding domain)"/>
    <property type="match status" value="1"/>
</dbReference>
<feature type="binding site" evidence="6">
    <location>
        <position position="60"/>
    </location>
    <ligand>
        <name>Zn(2+)</name>
        <dbReference type="ChEBI" id="CHEBI:29105"/>
    </ligand>
</feature>
<feature type="binding site" evidence="6">
    <location>
        <position position="57"/>
    </location>
    <ligand>
        <name>Zn(2+)</name>
        <dbReference type="ChEBI" id="CHEBI:29105"/>
    </ligand>
</feature>
<feature type="binding site" evidence="6">
    <location>
        <position position="11"/>
    </location>
    <ligand>
        <name>Zn(2+)</name>
        <dbReference type="ChEBI" id="CHEBI:29105"/>
    </ligand>
</feature>
<feature type="domain" description="ZAD" evidence="9">
    <location>
        <begin position="9"/>
        <end position="84"/>
    </location>
</feature>
<dbReference type="OrthoDB" id="6077919at2759"/>
<dbReference type="Pfam" id="PF07776">
    <property type="entry name" value="zf-AD"/>
    <property type="match status" value="1"/>
</dbReference>
<accession>A0A9P0DAG8</accession>
<dbReference type="AlphaFoldDB" id="A0A9P0DAG8"/>
<evidence type="ECO:0000259" key="8">
    <source>
        <dbReference type="PROSITE" id="PS50157"/>
    </source>
</evidence>
<evidence type="ECO:0000256" key="1">
    <source>
        <dbReference type="ARBA" id="ARBA00022723"/>
    </source>
</evidence>
<dbReference type="Gene3D" id="3.40.1800.20">
    <property type="match status" value="1"/>
</dbReference>
<keyword evidence="4 6" id="KW-0862">Zinc</keyword>
<dbReference type="PANTHER" id="PTHR24379:SF121">
    <property type="entry name" value="C2H2-TYPE DOMAIN-CONTAINING PROTEIN"/>
    <property type="match status" value="1"/>
</dbReference>
<organism evidence="10 11">
    <name type="scientific">Psylliodes chrysocephalus</name>
    <dbReference type="NCBI Taxonomy" id="3402493"/>
    <lineage>
        <taxon>Eukaryota</taxon>
        <taxon>Metazoa</taxon>
        <taxon>Ecdysozoa</taxon>
        <taxon>Arthropoda</taxon>
        <taxon>Hexapoda</taxon>
        <taxon>Insecta</taxon>
        <taxon>Pterygota</taxon>
        <taxon>Neoptera</taxon>
        <taxon>Endopterygota</taxon>
        <taxon>Coleoptera</taxon>
        <taxon>Polyphaga</taxon>
        <taxon>Cucujiformia</taxon>
        <taxon>Chrysomeloidea</taxon>
        <taxon>Chrysomelidae</taxon>
        <taxon>Galerucinae</taxon>
        <taxon>Alticini</taxon>
        <taxon>Psylliodes</taxon>
    </lineage>
</organism>